<dbReference type="EMBL" id="JAXCEI010000001">
    <property type="protein sequence ID" value="MFA1537624.1"/>
    <property type="molecule type" value="Genomic_DNA"/>
</dbReference>
<evidence type="ECO:0000313" key="1">
    <source>
        <dbReference type="EMBL" id="MFA1537624.1"/>
    </source>
</evidence>
<gene>
    <name evidence="1" type="ORF">SM611_01660</name>
</gene>
<organism evidence="1 2">
    <name type="scientific">Actinomadura monticuli</name>
    <dbReference type="NCBI Taxonomy" id="3097367"/>
    <lineage>
        <taxon>Bacteria</taxon>
        <taxon>Bacillati</taxon>
        <taxon>Actinomycetota</taxon>
        <taxon>Actinomycetes</taxon>
        <taxon>Streptosporangiales</taxon>
        <taxon>Thermomonosporaceae</taxon>
        <taxon>Actinomadura</taxon>
    </lineage>
</organism>
<comment type="caution">
    <text evidence="1">The sequence shown here is derived from an EMBL/GenBank/DDBJ whole genome shotgun (WGS) entry which is preliminary data.</text>
</comment>
<accession>A0ABV4Q6K2</accession>
<evidence type="ECO:0000313" key="2">
    <source>
        <dbReference type="Proteomes" id="UP001569963"/>
    </source>
</evidence>
<name>A0ABV4Q6K2_9ACTN</name>
<reference evidence="1 2" key="1">
    <citation type="submission" date="2023-11" db="EMBL/GenBank/DDBJ databases">
        <title>Actinomadura monticuli sp. nov., isolated from volcanic ash.</title>
        <authorList>
            <person name="Lee S.D."/>
            <person name="Yang H."/>
            <person name="Kim I.S."/>
        </authorList>
    </citation>
    <scope>NUCLEOTIDE SEQUENCE [LARGE SCALE GENOMIC DNA]</scope>
    <source>
        <strain evidence="1 2">DLS-62</strain>
    </source>
</reference>
<dbReference type="Proteomes" id="UP001569963">
    <property type="component" value="Unassembled WGS sequence"/>
</dbReference>
<sequence>MTGREVQLLHLVVLAVELDVLGRSCAIALNRYDVPVLYVPRGTETLKIKAELRGDQWFYAWGRSPSNRIPVDGRAARGIAATTAAP</sequence>
<keyword evidence="2" id="KW-1185">Reference proteome</keyword>
<dbReference type="RefSeq" id="WP_371946963.1">
    <property type="nucleotide sequence ID" value="NZ_JAXCEI010000001.1"/>
</dbReference>
<protein>
    <submittedName>
        <fullName evidence="1">Uncharacterized protein</fullName>
    </submittedName>
</protein>
<proteinExistence type="predicted"/>